<dbReference type="InterPro" id="IPR001227">
    <property type="entry name" value="Ac_transferase_dom_sf"/>
</dbReference>
<dbReference type="SMART" id="SM00826">
    <property type="entry name" value="PKS_DH"/>
    <property type="match status" value="1"/>
</dbReference>
<dbReference type="PROSITE" id="PS52004">
    <property type="entry name" value="KS3_2"/>
    <property type="match status" value="1"/>
</dbReference>
<dbReference type="Gene3D" id="3.10.129.110">
    <property type="entry name" value="Polyketide synthase dehydratase"/>
    <property type="match status" value="1"/>
</dbReference>
<dbReference type="InterPro" id="IPR055123">
    <property type="entry name" value="SpnB-like_Rossmann"/>
</dbReference>
<feature type="active site" description="Proton acceptor; for dehydratase activity" evidence="9">
    <location>
        <position position="937"/>
    </location>
</feature>
<comment type="pathway">
    <text evidence="2">Antibiotic biosynthesis.</text>
</comment>
<keyword evidence="4" id="KW-0597">Phosphoprotein</keyword>
<dbReference type="Pfam" id="PF02801">
    <property type="entry name" value="Ketoacyl-synt_C"/>
    <property type="match status" value="1"/>
</dbReference>
<keyword evidence="15" id="KW-1185">Reference proteome</keyword>
<comment type="cofactor">
    <cofactor evidence="1">
        <name>pantetheine 4'-phosphate</name>
        <dbReference type="ChEBI" id="CHEBI:47942"/>
    </cofactor>
</comment>
<dbReference type="Gene3D" id="3.40.366.10">
    <property type="entry name" value="Malonyl-Coenzyme A Acyl Carrier Protein, domain 2"/>
    <property type="match status" value="1"/>
</dbReference>
<dbReference type="Pfam" id="PF00698">
    <property type="entry name" value="Acyl_transf_1"/>
    <property type="match status" value="1"/>
</dbReference>
<evidence type="ECO:0000259" key="11">
    <source>
        <dbReference type="PROSITE" id="PS50075"/>
    </source>
</evidence>
<dbReference type="Proteomes" id="UP001518872">
    <property type="component" value="Unassembled WGS sequence"/>
</dbReference>
<dbReference type="SUPFAM" id="SSF52151">
    <property type="entry name" value="FabD/lysophospholipase-like"/>
    <property type="match status" value="1"/>
</dbReference>
<dbReference type="PANTHER" id="PTHR43775:SF51">
    <property type="entry name" value="INACTIVE PHENOLPHTHIOCEROL SYNTHESIS POLYKETIDE SYNTHASE TYPE I PKS1-RELATED"/>
    <property type="match status" value="1"/>
</dbReference>
<dbReference type="SUPFAM" id="SSF47336">
    <property type="entry name" value="ACP-like"/>
    <property type="match status" value="1"/>
</dbReference>
<dbReference type="InterPro" id="IPR020807">
    <property type="entry name" value="PKS_DH"/>
</dbReference>
<dbReference type="PROSITE" id="PS00606">
    <property type="entry name" value="KS3_1"/>
    <property type="match status" value="1"/>
</dbReference>
<evidence type="ECO:0000256" key="10">
    <source>
        <dbReference type="SAM" id="MobiDB-lite"/>
    </source>
</evidence>
<evidence type="ECO:0000256" key="5">
    <source>
        <dbReference type="ARBA" id="ARBA00022679"/>
    </source>
</evidence>
<evidence type="ECO:0000256" key="3">
    <source>
        <dbReference type="ARBA" id="ARBA00022450"/>
    </source>
</evidence>
<dbReference type="SMART" id="SM00823">
    <property type="entry name" value="PKS_PP"/>
    <property type="match status" value="1"/>
</dbReference>
<dbReference type="SUPFAM" id="SSF53901">
    <property type="entry name" value="Thiolase-like"/>
    <property type="match status" value="1"/>
</dbReference>
<dbReference type="CDD" id="cd08956">
    <property type="entry name" value="KR_3_FAS_SDR_x"/>
    <property type="match status" value="1"/>
</dbReference>
<accession>A0ABS2IX10</accession>
<evidence type="ECO:0000256" key="9">
    <source>
        <dbReference type="PROSITE-ProRule" id="PRU01363"/>
    </source>
</evidence>
<sequence>MSDEKLVQALRAAVKENERLRLRNSGLADSLREPIAIVGMACRYPGGVGSPEELWQFVVEDGDGITPLPTDRGWAEDLYHPEPGTPGHTYTRGSGFLHDAGVFDADFFGISPREALDMDPQQRLLLEVSWSAIEQAGIDPTTLRGSDTGVFVGAMYHDYLGSTGTGAMISGRISYTLGLEGPAMTLDTACSASLVALHVATGALRARECGLALVGGVAVMATPEAVIEFGRRRGLSEDGRCRSFAEAADGTGFAEGVGVLVVERLSDARRNGHTVLAVVRGSAVNQDGASNGFTAPSVKAQQRVIRRALAAAGLAADDVDVVEGHGTGTTLGDPIEAQALLTTYGRDRPPERPLWLGSVKSNIGHTQAAAGVAGIIKMIFAMRHGRLPRTLHVDEPSRQVDWSGGGVRLLLEPRDWPRGQRPRRAGISGFGVSGTNAHVIIEEPPAEPAPPAAGPHTAVTTPPGLVWPVSGHTPEALRTQAGRLLAHLDRQPEPDPADVARTLTTRPALPHRAVVTGSDLTDLRRGLTAVAAGTDDPTVFTGEARPAGLTAFAFTGQGAQRPGMGRELARAFPAFAAAFAAVTAELDRHLPRPLREVVWGDTPEPVEQTQYAQTGLFAVEVALTELMRTFGIRPDLVLGHSVGELVAAHVAGVLSLPDAARLVAARARLMQALPPGGAMVSVRADEAAVAPYLSAQVALAAVNGPTAVVLSGAEQPVLAAAADLSARGVRTTRLAVSHAFHSPLIEGMLDDFRAVLATVELRPPVLPLLSGVTGKPATPAQLCTPEHWMANVRNTVRFADCVDALAGHDVTSCVEIGPDAVLAGLATAPVPWVPTQRRRLAEPAALLAALARSHADGRTVDWTAWLGDTGRRIDLPTYAFQHKRYWAGGISLGRDTGRGPSALDHDILREVVESPDTDRLVVTGRVSRHAQPWLADHAYGATVLLPGAAFVDLALTVGHLVGCPVVDDLTVATPMAVPDQGEIPVQVVLEPGDATGRRTVQVYSRPPDQPGWTCHATGTLSDRQPPLPLAEPTWPPAQATPVDTDGTYDRLADQGFAYGPAFQGLRAAWRRDDVVDAEVTVEEAGRHLVHPALLDASLHAATLLVAAGLPFAWTGVAVFAPGTTAVRVRLRRTGADTVAVAAFDQAGSPVYAVDSLTLRPVTTQQVAADTVLRRAMFHVRWQPTPAGPEPAGITFDVRRGGGANPRDAVTEALRQVQEWLAGHHDDHERLMIQTYGAVAVTADDAVSDLGGAGVWGLVRSAQSEHPDRLVLVDTDGTHDERTLSALAAAGESQIAVRDGRTLVPRLARTPVPAATDDEPLVPPDETVVITGGTGALGRLVARHLVVDRGVRNLLVLSRSGPESPAATELVEHLGAHVVAVDAADRDALARVLAGVRIGGVVHAAGVLDDGVVESMTPQRVAGVLRAKVDAAIALHDLTRDRPPAFFTMFSSAAGILGSPGQSAYAAANATLDGLAAHRRSLGLPAQSLAWGLWAQSDGMASAMDATGRARVDRAGVAPLSAAEGLALFDAALRTDMPLLVPARLDTAANDNPSTMMRGLRPAPAHRSTEQRNVLHRLVGLSPGEQHRVLVDVVRGHAAAVLGHPGPDAVGAGRAFTDLGFDSLMAVELRNRLQSATGLRLSPTLVFDHPNPEELAAHLRAAAGPAQEAAPPPVLETLTRLEAQLASLDPHDGIRPQVTDRLGRLLSDLDDRSTPSAIDLTGASRQEVLNLIDSRFGV</sequence>
<dbReference type="InterPro" id="IPR014043">
    <property type="entry name" value="Acyl_transferase_dom"/>
</dbReference>
<dbReference type="Pfam" id="PF00109">
    <property type="entry name" value="ketoacyl-synt"/>
    <property type="match status" value="1"/>
</dbReference>
<dbReference type="PROSITE" id="PS52019">
    <property type="entry name" value="PKS_MFAS_DH"/>
    <property type="match status" value="1"/>
</dbReference>
<dbReference type="InterPro" id="IPR016035">
    <property type="entry name" value="Acyl_Trfase/lysoPLipase"/>
</dbReference>
<dbReference type="InterPro" id="IPR014031">
    <property type="entry name" value="Ketoacyl_synth_C"/>
</dbReference>
<dbReference type="Gene3D" id="3.40.47.10">
    <property type="match status" value="1"/>
</dbReference>
<dbReference type="Pfam" id="PF16197">
    <property type="entry name" value="KAsynt_C_assoc"/>
    <property type="match status" value="1"/>
</dbReference>
<dbReference type="InterPro" id="IPR018201">
    <property type="entry name" value="Ketoacyl_synth_AS"/>
</dbReference>
<protein>
    <submittedName>
        <fullName evidence="14">SDR family NAD(P)-dependent oxidoreductase</fullName>
    </submittedName>
</protein>
<evidence type="ECO:0000313" key="15">
    <source>
        <dbReference type="Proteomes" id="UP001518872"/>
    </source>
</evidence>
<evidence type="ECO:0000256" key="1">
    <source>
        <dbReference type="ARBA" id="ARBA00001957"/>
    </source>
</evidence>
<dbReference type="Pfam" id="PF14765">
    <property type="entry name" value="PS-DH"/>
    <property type="match status" value="1"/>
</dbReference>
<keyword evidence="3" id="KW-0596">Phosphopantetheine</keyword>
<evidence type="ECO:0000256" key="2">
    <source>
        <dbReference type="ARBA" id="ARBA00004792"/>
    </source>
</evidence>
<dbReference type="InterPro" id="IPR020806">
    <property type="entry name" value="PKS_PP-bd"/>
</dbReference>
<evidence type="ECO:0000256" key="6">
    <source>
        <dbReference type="ARBA" id="ARBA00023194"/>
    </source>
</evidence>
<evidence type="ECO:0000256" key="4">
    <source>
        <dbReference type="ARBA" id="ARBA00022553"/>
    </source>
</evidence>
<dbReference type="Pfam" id="PF00550">
    <property type="entry name" value="PP-binding"/>
    <property type="match status" value="1"/>
</dbReference>
<organism evidence="14 15">
    <name type="scientific">Micromonospora humida</name>
    <dbReference type="NCBI Taxonomy" id="2809018"/>
    <lineage>
        <taxon>Bacteria</taxon>
        <taxon>Bacillati</taxon>
        <taxon>Actinomycetota</taxon>
        <taxon>Actinomycetes</taxon>
        <taxon>Micromonosporales</taxon>
        <taxon>Micromonosporaceae</taxon>
        <taxon>Micromonospora</taxon>
    </lineage>
</organism>
<feature type="domain" description="Ketosynthase family 3 (KS3)" evidence="12">
    <location>
        <begin position="32"/>
        <end position="443"/>
    </location>
</feature>
<dbReference type="InterPro" id="IPR013968">
    <property type="entry name" value="PKS_KR"/>
</dbReference>
<feature type="domain" description="PKS/mFAS DH" evidence="13">
    <location>
        <begin position="905"/>
        <end position="1167"/>
    </location>
</feature>
<proteinExistence type="predicted"/>
<dbReference type="Pfam" id="PF22953">
    <property type="entry name" value="SpnB_Rossmann"/>
    <property type="match status" value="1"/>
</dbReference>
<reference evidence="14 15" key="1">
    <citation type="submission" date="2021-02" db="EMBL/GenBank/DDBJ databases">
        <authorList>
            <person name="Ra J.-S."/>
        </authorList>
    </citation>
    <scope>NUCLEOTIDE SEQUENCE [LARGE SCALE GENOMIC DNA]</scope>
    <source>
        <strain evidence="14 15">MMS20-R1-14</strain>
    </source>
</reference>
<dbReference type="InterPro" id="IPR015083">
    <property type="entry name" value="NorB/c/GfsB-D-like_docking"/>
</dbReference>
<feature type="active site" description="Proton donor; for dehydratase activity" evidence="9">
    <location>
        <position position="1095"/>
    </location>
</feature>
<dbReference type="SUPFAM" id="SSF55048">
    <property type="entry name" value="Probable ACP-binding domain of malonyl-CoA ACP transacylase"/>
    <property type="match status" value="1"/>
</dbReference>
<dbReference type="Pfam" id="PF21089">
    <property type="entry name" value="PKS_DH_N"/>
    <property type="match status" value="1"/>
</dbReference>
<evidence type="ECO:0000259" key="13">
    <source>
        <dbReference type="PROSITE" id="PS52019"/>
    </source>
</evidence>
<dbReference type="SMART" id="SM00827">
    <property type="entry name" value="PKS_AT"/>
    <property type="match status" value="1"/>
</dbReference>
<dbReference type="Pfam" id="PF08990">
    <property type="entry name" value="Docking"/>
    <property type="match status" value="1"/>
</dbReference>
<name>A0ABS2IX10_9ACTN</name>
<dbReference type="InterPro" id="IPR016036">
    <property type="entry name" value="Malonyl_transacylase_ACP-bd"/>
</dbReference>
<dbReference type="Gene3D" id="3.40.50.720">
    <property type="entry name" value="NAD(P)-binding Rossmann-like Domain"/>
    <property type="match status" value="1"/>
</dbReference>
<dbReference type="InterPro" id="IPR049900">
    <property type="entry name" value="PKS_mFAS_DH"/>
</dbReference>
<dbReference type="InterPro" id="IPR020841">
    <property type="entry name" value="PKS_Beta-ketoAc_synthase_dom"/>
</dbReference>
<dbReference type="Gene3D" id="3.30.70.3290">
    <property type="match status" value="1"/>
</dbReference>
<feature type="region of interest" description="C-terminal hotdog fold" evidence="9">
    <location>
        <begin position="1039"/>
        <end position="1167"/>
    </location>
</feature>
<comment type="caution">
    <text evidence="14">The sequence shown here is derived from an EMBL/GenBank/DDBJ whole genome shotgun (WGS) entry which is preliminary data.</text>
</comment>
<feature type="region of interest" description="N-terminal hotdog fold" evidence="9">
    <location>
        <begin position="905"/>
        <end position="1027"/>
    </location>
</feature>
<dbReference type="InterPro" id="IPR049552">
    <property type="entry name" value="PKS_DH_N"/>
</dbReference>
<dbReference type="Pfam" id="PF08659">
    <property type="entry name" value="KR"/>
    <property type="match status" value="1"/>
</dbReference>
<dbReference type="EMBL" id="JAFEUC010000010">
    <property type="protein sequence ID" value="MBM7078872.1"/>
    <property type="molecule type" value="Genomic_DNA"/>
</dbReference>
<dbReference type="InterPro" id="IPR036736">
    <property type="entry name" value="ACP-like_sf"/>
</dbReference>
<dbReference type="SUPFAM" id="SSF51735">
    <property type="entry name" value="NAD(P)-binding Rossmann-fold domains"/>
    <property type="match status" value="2"/>
</dbReference>
<dbReference type="InterPro" id="IPR006162">
    <property type="entry name" value="Ppantetheine_attach_site"/>
</dbReference>
<dbReference type="PROSITE" id="PS00012">
    <property type="entry name" value="PHOSPHOPANTETHEINE"/>
    <property type="match status" value="1"/>
</dbReference>
<dbReference type="PANTHER" id="PTHR43775">
    <property type="entry name" value="FATTY ACID SYNTHASE"/>
    <property type="match status" value="1"/>
</dbReference>
<evidence type="ECO:0000256" key="7">
    <source>
        <dbReference type="ARBA" id="ARBA00023268"/>
    </source>
</evidence>
<dbReference type="PROSITE" id="PS50075">
    <property type="entry name" value="CARRIER"/>
    <property type="match status" value="1"/>
</dbReference>
<keyword evidence="6" id="KW-0045">Antibiotic biosynthesis</keyword>
<dbReference type="InterPro" id="IPR014030">
    <property type="entry name" value="Ketoacyl_synth_N"/>
</dbReference>
<evidence type="ECO:0000313" key="14">
    <source>
        <dbReference type="EMBL" id="MBM7078872.1"/>
    </source>
</evidence>
<dbReference type="RefSeq" id="WP_204926731.1">
    <property type="nucleotide sequence ID" value="NZ_JAFEUC010000010.1"/>
</dbReference>
<dbReference type="InterPro" id="IPR042104">
    <property type="entry name" value="PKS_dehydratase_sf"/>
</dbReference>
<dbReference type="InterPro" id="IPR009081">
    <property type="entry name" value="PP-bd_ACP"/>
</dbReference>
<dbReference type="InterPro" id="IPR049551">
    <property type="entry name" value="PKS_DH_C"/>
</dbReference>
<dbReference type="SMART" id="SM00822">
    <property type="entry name" value="PKS_KR"/>
    <property type="match status" value="1"/>
</dbReference>
<keyword evidence="8" id="KW-0012">Acyltransferase</keyword>
<evidence type="ECO:0000256" key="8">
    <source>
        <dbReference type="ARBA" id="ARBA00023315"/>
    </source>
</evidence>
<dbReference type="SMART" id="SM01294">
    <property type="entry name" value="PKS_PP_betabranch"/>
    <property type="match status" value="1"/>
</dbReference>
<dbReference type="Gene3D" id="1.10.1200.10">
    <property type="entry name" value="ACP-like"/>
    <property type="match status" value="1"/>
</dbReference>
<dbReference type="SMART" id="SM00825">
    <property type="entry name" value="PKS_KS"/>
    <property type="match status" value="1"/>
</dbReference>
<keyword evidence="7" id="KW-0511">Multifunctional enzyme</keyword>
<gene>
    <name evidence="14" type="ORF">JQX11_21335</name>
</gene>
<dbReference type="InterPro" id="IPR032821">
    <property type="entry name" value="PKS_assoc"/>
</dbReference>
<dbReference type="InterPro" id="IPR057326">
    <property type="entry name" value="KR_dom"/>
</dbReference>
<keyword evidence="5" id="KW-0808">Transferase</keyword>
<feature type="region of interest" description="Disordered" evidence="10">
    <location>
        <begin position="1549"/>
        <end position="1568"/>
    </location>
</feature>
<evidence type="ECO:0000259" key="12">
    <source>
        <dbReference type="PROSITE" id="PS52004"/>
    </source>
</evidence>
<dbReference type="InterPro" id="IPR036291">
    <property type="entry name" value="NAD(P)-bd_dom_sf"/>
</dbReference>
<dbReference type="InterPro" id="IPR050091">
    <property type="entry name" value="PKS_NRPS_Biosynth_Enz"/>
</dbReference>
<dbReference type="InterPro" id="IPR016039">
    <property type="entry name" value="Thiolase-like"/>
</dbReference>
<feature type="domain" description="Carrier" evidence="11">
    <location>
        <begin position="1587"/>
        <end position="1662"/>
    </location>
</feature>
<dbReference type="CDD" id="cd00833">
    <property type="entry name" value="PKS"/>
    <property type="match status" value="1"/>
</dbReference>